<dbReference type="Proteomes" id="UP000027195">
    <property type="component" value="Unassembled WGS sequence"/>
</dbReference>
<dbReference type="InParanoid" id="A0A067MXT7"/>
<organism evidence="1 2">
    <name type="scientific">Botryobasidium botryosum (strain FD-172 SS1)</name>
    <dbReference type="NCBI Taxonomy" id="930990"/>
    <lineage>
        <taxon>Eukaryota</taxon>
        <taxon>Fungi</taxon>
        <taxon>Dikarya</taxon>
        <taxon>Basidiomycota</taxon>
        <taxon>Agaricomycotina</taxon>
        <taxon>Agaricomycetes</taxon>
        <taxon>Cantharellales</taxon>
        <taxon>Botryobasidiaceae</taxon>
        <taxon>Botryobasidium</taxon>
    </lineage>
</organism>
<name>A0A067MXT7_BOTB1</name>
<dbReference type="EMBL" id="KL198028">
    <property type="protein sequence ID" value="KDQ16316.1"/>
    <property type="molecule type" value="Genomic_DNA"/>
</dbReference>
<protein>
    <submittedName>
        <fullName evidence="1">Uncharacterized protein</fullName>
    </submittedName>
</protein>
<keyword evidence="2" id="KW-1185">Reference proteome</keyword>
<reference evidence="2" key="1">
    <citation type="journal article" date="2014" name="Proc. Natl. Acad. Sci. U.S.A.">
        <title>Extensive sampling of basidiomycete genomes demonstrates inadequacy of the white-rot/brown-rot paradigm for wood decay fungi.</title>
        <authorList>
            <person name="Riley R."/>
            <person name="Salamov A.A."/>
            <person name="Brown D.W."/>
            <person name="Nagy L.G."/>
            <person name="Floudas D."/>
            <person name="Held B.W."/>
            <person name="Levasseur A."/>
            <person name="Lombard V."/>
            <person name="Morin E."/>
            <person name="Otillar R."/>
            <person name="Lindquist E.A."/>
            <person name="Sun H."/>
            <person name="LaButti K.M."/>
            <person name="Schmutz J."/>
            <person name="Jabbour D."/>
            <person name="Luo H."/>
            <person name="Baker S.E."/>
            <person name="Pisabarro A.G."/>
            <person name="Walton J.D."/>
            <person name="Blanchette R.A."/>
            <person name="Henrissat B."/>
            <person name="Martin F."/>
            <person name="Cullen D."/>
            <person name="Hibbett D.S."/>
            <person name="Grigoriev I.V."/>
        </authorList>
    </citation>
    <scope>NUCLEOTIDE SEQUENCE [LARGE SCALE GENOMIC DNA]</scope>
    <source>
        <strain evidence="2">FD-172 SS1</strain>
    </source>
</reference>
<sequence length="114" mass="12460">MFSPGPDLPYPTVSLYQAPPEPPLLILLSYSHMYLGPTRTVHPPFTQCPSRFRAGEVRGLSIITALVFICLLAEMRHPFGKPGAHLKTRTPRGMHVASWPLSGSCTQPSPALPV</sequence>
<gene>
    <name evidence="1" type="ORF">BOTBODRAFT_259886</name>
</gene>
<dbReference type="HOGENOM" id="CLU_2120701_0_0_1"/>
<evidence type="ECO:0000313" key="2">
    <source>
        <dbReference type="Proteomes" id="UP000027195"/>
    </source>
</evidence>
<evidence type="ECO:0000313" key="1">
    <source>
        <dbReference type="EMBL" id="KDQ16316.1"/>
    </source>
</evidence>
<proteinExistence type="predicted"/>
<dbReference type="AlphaFoldDB" id="A0A067MXT7"/>
<accession>A0A067MXT7</accession>